<accession>A0ABD6CBH7</accession>
<dbReference type="AlphaFoldDB" id="A0ABD6CBH7"/>
<dbReference type="EMBL" id="JBHUDJ010000003">
    <property type="protein sequence ID" value="MFD1587376.1"/>
    <property type="molecule type" value="Genomic_DNA"/>
</dbReference>
<feature type="transmembrane region" description="Helical" evidence="1">
    <location>
        <begin position="47"/>
        <end position="71"/>
    </location>
</feature>
<dbReference type="RefSeq" id="WP_247373744.1">
    <property type="nucleotide sequence ID" value="NZ_JALLGV010000001.1"/>
</dbReference>
<name>A0ABD6CBH7_9EURY</name>
<sequence length="113" mass="12459">MDLQQMTLLLIQLVALLFPFLGIVLQMTIGQLRDVDETQHWLPVRDIVLVGGGFSVIFLTGATILLVNVVIRTTQYGIDTPFGLALTFLLASLVIFGLVTVLFLWGVLVTETE</sequence>
<evidence type="ECO:0000256" key="1">
    <source>
        <dbReference type="SAM" id="Phobius"/>
    </source>
</evidence>
<organism evidence="2 3">
    <name type="scientific">Halorientalis brevis</name>
    <dbReference type="NCBI Taxonomy" id="1126241"/>
    <lineage>
        <taxon>Archaea</taxon>
        <taxon>Methanobacteriati</taxon>
        <taxon>Methanobacteriota</taxon>
        <taxon>Stenosarchaea group</taxon>
        <taxon>Halobacteria</taxon>
        <taxon>Halobacteriales</taxon>
        <taxon>Haloarculaceae</taxon>
        <taxon>Halorientalis</taxon>
    </lineage>
</organism>
<protein>
    <submittedName>
        <fullName evidence="2">Uncharacterized protein</fullName>
    </submittedName>
</protein>
<keyword evidence="3" id="KW-1185">Reference proteome</keyword>
<evidence type="ECO:0000313" key="2">
    <source>
        <dbReference type="EMBL" id="MFD1587376.1"/>
    </source>
</evidence>
<reference evidence="2 3" key="1">
    <citation type="journal article" date="2019" name="Int. J. Syst. Evol. Microbiol.">
        <title>The Global Catalogue of Microorganisms (GCM) 10K type strain sequencing project: providing services to taxonomists for standard genome sequencing and annotation.</title>
        <authorList>
            <consortium name="The Broad Institute Genomics Platform"/>
            <consortium name="The Broad Institute Genome Sequencing Center for Infectious Disease"/>
            <person name="Wu L."/>
            <person name="Ma J."/>
        </authorList>
    </citation>
    <scope>NUCLEOTIDE SEQUENCE [LARGE SCALE GENOMIC DNA]</scope>
    <source>
        <strain evidence="2 3">CGMCC 1.12125</strain>
    </source>
</reference>
<dbReference type="Proteomes" id="UP001597119">
    <property type="component" value="Unassembled WGS sequence"/>
</dbReference>
<gene>
    <name evidence="2" type="ORF">ACFR9U_10295</name>
</gene>
<keyword evidence="1" id="KW-0472">Membrane</keyword>
<evidence type="ECO:0000313" key="3">
    <source>
        <dbReference type="Proteomes" id="UP001597119"/>
    </source>
</evidence>
<proteinExistence type="predicted"/>
<feature type="transmembrane region" description="Helical" evidence="1">
    <location>
        <begin position="7"/>
        <end position="27"/>
    </location>
</feature>
<comment type="caution">
    <text evidence="2">The sequence shown here is derived from an EMBL/GenBank/DDBJ whole genome shotgun (WGS) entry which is preliminary data.</text>
</comment>
<feature type="transmembrane region" description="Helical" evidence="1">
    <location>
        <begin position="83"/>
        <end position="108"/>
    </location>
</feature>
<keyword evidence="1" id="KW-1133">Transmembrane helix</keyword>
<keyword evidence="1" id="KW-0812">Transmembrane</keyword>